<name>D4AME5_ARTBC</name>
<proteinExistence type="predicted"/>
<feature type="compositionally biased region" description="Basic residues" evidence="1">
    <location>
        <begin position="1"/>
        <end position="12"/>
    </location>
</feature>
<evidence type="ECO:0000313" key="3">
    <source>
        <dbReference type="Proteomes" id="UP000008866"/>
    </source>
</evidence>
<evidence type="ECO:0000313" key="2">
    <source>
        <dbReference type="EMBL" id="EFE35356.1"/>
    </source>
</evidence>
<evidence type="ECO:0000256" key="1">
    <source>
        <dbReference type="SAM" id="MobiDB-lite"/>
    </source>
</evidence>
<dbReference type="KEGG" id="abe:ARB_05398"/>
<gene>
    <name evidence="2" type="ORF">ARB_05398</name>
</gene>
<dbReference type="AlphaFoldDB" id="D4AME5"/>
<reference evidence="3" key="1">
    <citation type="journal article" date="2011" name="Genome Biol.">
        <title>Comparative and functional genomics provide insights into the pathogenicity of dermatophytic fungi.</title>
        <authorList>
            <person name="Burmester A."/>
            <person name="Shelest E."/>
            <person name="Gloeckner G."/>
            <person name="Heddergott C."/>
            <person name="Schindler S."/>
            <person name="Staib P."/>
            <person name="Heidel A."/>
            <person name="Felder M."/>
            <person name="Petzold A."/>
            <person name="Szafranski K."/>
            <person name="Feuermann M."/>
            <person name="Pedruzzi I."/>
            <person name="Priebe S."/>
            <person name="Groth M."/>
            <person name="Winkler R."/>
            <person name="Li W."/>
            <person name="Kniemeyer O."/>
            <person name="Schroeckh V."/>
            <person name="Hertweck C."/>
            <person name="Hube B."/>
            <person name="White T.C."/>
            <person name="Platzer M."/>
            <person name="Guthke R."/>
            <person name="Heitman J."/>
            <person name="Woestemeyer J."/>
            <person name="Zipfel P.F."/>
            <person name="Monod M."/>
            <person name="Brakhage A.A."/>
        </authorList>
    </citation>
    <scope>NUCLEOTIDE SEQUENCE [LARGE SCALE GENOMIC DNA]</scope>
    <source>
        <strain evidence="3">ATCC MYA-4681 / CBS 112371</strain>
    </source>
</reference>
<dbReference type="HOGENOM" id="CLU_1539641_0_0_1"/>
<dbReference type="GeneID" id="9523909"/>
<feature type="region of interest" description="Disordered" evidence="1">
    <location>
        <begin position="1"/>
        <end position="55"/>
    </location>
</feature>
<dbReference type="RefSeq" id="XP_003016001.1">
    <property type="nucleotide sequence ID" value="XM_003015955.1"/>
</dbReference>
<comment type="caution">
    <text evidence="2">The sequence shown here is derived from an EMBL/GenBank/DDBJ whole genome shotgun (WGS) entry which is preliminary data.</text>
</comment>
<dbReference type="Proteomes" id="UP000008866">
    <property type="component" value="Unassembled WGS sequence"/>
</dbReference>
<sequence>MMVVKKKKKKEKKKEGEGGEGGEEGPFIRGFERRGSVQSGKGLPPPAAASRRPAAGHRAVLSVLSQLGSDKSVSTCQPTPLRPCPILEARQRLLEAFLTCPRAAPGTLAANLPGDTPYKLQTIRLNGCFYSLYCSFTSSSSPKHAALEMYIFSAPTDSIARSQLICVSLSPPDM</sequence>
<dbReference type="EMBL" id="ABSU01000003">
    <property type="protein sequence ID" value="EFE35356.1"/>
    <property type="molecule type" value="Genomic_DNA"/>
</dbReference>
<organism evidence="2 3">
    <name type="scientific">Arthroderma benhamiae (strain ATCC MYA-4681 / CBS 112371)</name>
    <name type="common">Trichophyton mentagrophytes</name>
    <dbReference type="NCBI Taxonomy" id="663331"/>
    <lineage>
        <taxon>Eukaryota</taxon>
        <taxon>Fungi</taxon>
        <taxon>Dikarya</taxon>
        <taxon>Ascomycota</taxon>
        <taxon>Pezizomycotina</taxon>
        <taxon>Eurotiomycetes</taxon>
        <taxon>Eurotiomycetidae</taxon>
        <taxon>Onygenales</taxon>
        <taxon>Arthrodermataceae</taxon>
        <taxon>Trichophyton</taxon>
    </lineage>
</organism>
<protein>
    <submittedName>
        <fullName evidence="2">Uncharacterized protein</fullName>
    </submittedName>
</protein>
<keyword evidence="3" id="KW-1185">Reference proteome</keyword>
<accession>D4AME5</accession>